<dbReference type="EMBL" id="DS566061">
    <property type="status" value="NOT_ANNOTATED_CDS"/>
    <property type="molecule type" value="Genomic_DNA"/>
</dbReference>
<keyword evidence="1" id="KW-0175">Coiled coil</keyword>
<feature type="coiled-coil region" evidence="1">
    <location>
        <begin position="120"/>
        <end position="178"/>
    </location>
</feature>
<organism evidence="2 3">
    <name type="scientific">Phytophthora ramorum</name>
    <name type="common">Sudden oak death agent</name>
    <dbReference type="NCBI Taxonomy" id="164328"/>
    <lineage>
        <taxon>Eukaryota</taxon>
        <taxon>Sar</taxon>
        <taxon>Stramenopiles</taxon>
        <taxon>Oomycota</taxon>
        <taxon>Peronosporomycetes</taxon>
        <taxon>Peronosporales</taxon>
        <taxon>Peronosporaceae</taxon>
        <taxon>Phytophthora</taxon>
    </lineage>
</organism>
<evidence type="ECO:0000256" key="1">
    <source>
        <dbReference type="SAM" id="Coils"/>
    </source>
</evidence>
<dbReference type="EnsemblProtists" id="Phyra81848">
    <property type="protein sequence ID" value="Phyra81848"/>
    <property type="gene ID" value="Phyra81848"/>
</dbReference>
<reference evidence="3" key="1">
    <citation type="journal article" date="2006" name="Science">
        <title>Phytophthora genome sequences uncover evolutionary origins and mechanisms of pathogenesis.</title>
        <authorList>
            <person name="Tyler B.M."/>
            <person name="Tripathy S."/>
            <person name="Zhang X."/>
            <person name="Dehal P."/>
            <person name="Jiang R.H."/>
            <person name="Aerts A."/>
            <person name="Arredondo F.D."/>
            <person name="Baxter L."/>
            <person name="Bensasson D."/>
            <person name="Beynon J.L."/>
            <person name="Chapman J."/>
            <person name="Damasceno C.M."/>
            <person name="Dorrance A.E."/>
            <person name="Dou D."/>
            <person name="Dickerman A.W."/>
            <person name="Dubchak I.L."/>
            <person name="Garbelotto M."/>
            <person name="Gijzen M."/>
            <person name="Gordon S.G."/>
            <person name="Govers F."/>
            <person name="Grunwald N.J."/>
            <person name="Huang W."/>
            <person name="Ivors K.L."/>
            <person name="Jones R.W."/>
            <person name="Kamoun S."/>
            <person name="Krampis K."/>
            <person name="Lamour K.H."/>
            <person name="Lee M.K."/>
            <person name="McDonald W.H."/>
            <person name="Medina M."/>
            <person name="Meijer H.J."/>
            <person name="Nordberg E.K."/>
            <person name="Maclean D.J."/>
            <person name="Ospina-Giraldo M.D."/>
            <person name="Morris P.F."/>
            <person name="Phuntumart V."/>
            <person name="Putnam N.H."/>
            <person name="Rash S."/>
            <person name="Rose J.K."/>
            <person name="Sakihama Y."/>
            <person name="Salamov A.A."/>
            <person name="Savidor A."/>
            <person name="Scheuring C.F."/>
            <person name="Smith B.M."/>
            <person name="Sobral B.W."/>
            <person name="Terry A."/>
            <person name="Torto-Alalibo T.A."/>
            <person name="Win J."/>
            <person name="Xu Z."/>
            <person name="Zhang H."/>
            <person name="Grigoriev I.V."/>
            <person name="Rokhsar D.S."/>
            <person name="Boore J.L."/>
        </authorList>
    </citation>
    <scope>NUCLEOTIDE SEQUENCE [LARGE SCALE GENOMIC DNA]</scope>
    <source>
        <strain evidence="3">Pr102</strain>
    </source>
</reference>
<dbReference type="HOGENOM" id="CLU_118822_0_0_1"/>
<dbReference type="eggNOG" id="ENOG502S8H3">
    <property type="taxonomic scope" value="Eukaryota"/>
</dbReference>
<dbReference type="OMA" id="VVHETHQ"/>
<dbReference type="InParanoid" id="H3GWI6"/>
<name>H3GWI6_PHYRM</name>
<sequence>MSLEPLPVFTARDIDELELIDPELLSLIAADDSDVALPMDVDACNKKLMDDFTPLNPTSSPTAVDAFNPGFSKLEVQDLMNLFAPEALRIPTMVRSYSEPTKKLGKRGKKCTYAARRREVAFLRQESVVLEKRLKDLRKDRVVSTQTREQVVHETHQLAKSRAENERLRALVSSHETKIRQVDAYMASVNHPQQSVSSP</sequence>
<evidence type="ECO:0000313" key="3">
    <source>
        <dbReference type="Proteomes" id="UP000005238"/>
    </source>
</evidence>
<accession>H3GWI6</accession>
<evidence type="ECO:0000313" key="2">
    <source>
        <dbReference type="EnsemblProtists" id="Phyra81848"/>
    </source>
</evidence>
<dbReference type="Proteomes" id="UP000005238">
    <property type="component" value="Unassembled WGS sequence"/>
</dbReference>
<dbReference type="AlphaFoldDB" id="H3GWI6"/>
<keyword evidence="3" id="KW-1185">Reference proteome</keyword>
<dbReference type="VEuPathDB" id="FungiDB:KRP23_9178"/>
<reference evidence="2" key="2">
    <citation type="submission" date="2015-06" db="UniProtKB">
        <authorList>
            <consortium name="EnsemblProtists"/>
        </authorList>
    </citation>
    <scope>IDENTIFICATION</scope>
    <source>
        <strain evidence="2">Pr102</strain>
    </source>
</reference>
<protein>
    <submittedName>
        <fullName evidence="2">Uncharacterized protein</fullName>
    </submittedName>
</protein>
<dbReference type="VEuPathDB" id="FungiDB:KRP22_1710"/>
<proteinExistence type="predicted"/>